<accession>A0A0G0QUJ6</accession>
<feature type="transmembrane region" description="Helical" evidence="2">
    <location>
        <begin position="23"/>
        <end position="48"/>
    </location>
</feature>
<feature type="region of interest" description="Disordered" evidence="1">
    <location>
        <begin position="163"/>
        <end position="188"/>
    </location>
</feature>
<evidence type="ECO:0000256" key="1">
    <source>
        <dbReference type="SAM" id="MobiDB-lite"/>
    </source>
</evidence>
<evidence type="ECO:0000256" key="2">
    <source>
        <dbReference type="SAM" id="Phobius"/>
    </source>
</evidence>
<organism evidence="3 4">
    <name type="scientific">Candidatus Yanofskybacteria bacterium GW2011_GWE2_40_11</name>
    <dbReference type="NCBI Taxonomy" id="1619033"/>
    <lineage>
        <taxon>Bacteria</taxon>
        <taxon>Candidatus Yanofskyibacteriota</taxon>
    </lineage>
</organism>
<gene>
    <name evidence="3" type="ORF">UT75_C0002G0073</name>
</gene>
<name>A0A0G0QUJ6_9BACT</name>
<evidence type="ECO:0008006" key="5">
    <source>
        <dbReference type="Google" id="ProtNLM"/>
    </source>
</evidence>
<keyword evidence="2" id="KW-1133">Transmembrane helix</keyword>
<proteinExistence type="predicted"/>
<protein>
    <recommendedName>
        <fullName evidence="5">DUF5666 domain-containing protein</fullName>
    </recommendedName>
</protein>
<comment type="caution">
    <text evidence="3">The sequence shown here is derived from an EMBL/GenBank/DDBJ whole genome shotgun (WGS) entry which is preliminary data.</text>
</comment>
<keyword evidence="2" id="KW-0812">Transmembrane</keyword>
<evidence type="ECO:0000313" key="4">
    <source>
        <dbReference type="Proteomes" id="UP000034072"/>
    </source>
</evidence>
<dbReference type="Proteomes" id="UP000034072">
    <property type="component" value="Unassembled WGS sequence"/>
</dbReference>
<dbReference type="EMBL" id="LBXZ01000002">
    <property type="protein sequence ID" value="KKR41036.1"/>
    <property type="molecule type" value="Genomic_DNA"/>
</dbReference>
<dbReference type="AlphaFoldDB" id="A0A0G0QUJ6"/>
<reference evidence="3 4" key="1">
    <citation type="journal article" date="2015" name="Nature">
        <title>rRNA introns, odd ribosomes, and small enigmatic genomes across a large radiation of phyla.</title>
        <authorList>
            <person name="Brown C.T."/>
            <person name="Hug L.A."/>
            <person name="Thomas B.C."/>
            <person name="Sharon I."/>
            <person name="Castelle C.J."/>
            <person name="Singh A."/>
            <person name="Wilkins M.J."/>
            <person name="Williams K.H."/>
            <person name="Banfield J.F."/>
        </authorList>
    </citation>
    <scope>NUCLEOTIDE SEQUENCE [LARGE SCALE GENOMIC DNA]</scope>
</reference>
<keyword evidence="2" id="KW-0472">Membrane</keyword>
<evidence type="ECO:0000313" key="3">
    <source>
        <dbReference type="EMBL" id="KKR41036.1"/>
    </source>
</evidence>
<sequence>MDTNSSDLSTTSKILDFIKSKKIVVVIVALFGFAMLLGTFSVGVAVGYRKAKFSYAWGENYHRNFAGPRDGFMGEFNQELNGGDFIGGHGTFGQIINMAGSELVVRGKDNVEKIIVINANTDIRRFKDAIQMKDLTIDESIVVIGEPNDKGQTVAKFIRIMPASPTDRPLPASPGLQRGEPSPRLPRR</sequence>